<reference evidence="3" key="1">
    <citation type="submission" date="2016-09" db="EMBL/GenBank/DDBJ databases">
        <authorList>
            <person name="Greninger A.L."/>
            <person name="Jerome K.R."/>
            <person name="Mcnair B."/>
            <person name="Wallis C."/>
            <person name="Fang F."/>
        </authorList>
    </citation>
    <scope>NUCLEOTIDE SEQUENCE [LARGE SCALE GENOMIC DNA]</scope>
    <source>
        <strain evidence="3">M6</strain>
    </source>
</reference>
<dbReference type="EMBL" id="MIHA01000005">
    <property type="protein sequence ID" value="ODQ90901.1"/>
    <property type="molecule type" value="Genomic_DNA"/>
</dbReference>
<dbReference type="STRING" id="1776.BHQ18_09340"/>
<sequence length="82" mass="8517">MAALVNILVVELAVWTTVPYVPLAIYVVPLIIVDLIAAVALNSQAGNPRQVGRGMLIGLLCVPAGFLVLLPAFLIVQAAGLV</sequence>
<accession>A0A1E3RM06</accession>
<dbReference type="AlphaFoldDB" id="A0A1E3RM06"/>
<keyword evidence="1" id="KW-0812">Transmembrane</keyword>
<feature type="transmembrane region" description="Helical" evidence="1">
    <location>
        <begin position="54"/>
        <end position="76"/>
    </location>
</feature>
<evidence type="ECO:0000313" key="2">
    <source>
        <dbReference type="EMBL" id="ODQ90901.1"/>
    </source>
</evidence>
<comment type="caution">
    <text evidence="2">The sequence shown here is derived from an EMBL/GenBank/DDBJ whole genome shotgun (WGS) entry which is preliminary data.</text>
</comment>
<evidence type="ECO:0000256" key="1">
    <source>
        <dbReference type="SAM" id="Phobius"/>
    </source>
</evidence>
<dbReference type="Proteomes" id="UP000094053">
    <property type="component" value="Unassembled WGS sequence"/>
</dbReference>
<organism evidence="2 3">
    <name type="scientific">Mycolicibacterium flavescens</name>
    <name type="common">Mycobacterium flavescens</name>
    <dbReference type="NCBI Taxonomy" id="1776"/>
    <lineage>
        <taxon>Bacteria</taxon>
        <taxon>Bacillati</taxon>
        <taxon>Actinomycetota</taxon>
        <taxon>Actinomycetes</taxon>
        <taxon>Mycobacteriales</taxon>
        <taxon>Mycobacteriaceae</taxon>
        <taxon>Mycolicibacterium</taxon>
    </lineage>
</organism>
<keyword evidence="1" id="KW-1133">Transmembrane helix</keyword>
<name>A0A1E3RM06_MYCFV</name>
<keyword evidence="1" id="KW-0472">Membrane</keyword>
<gene>
    <name evidence="2" type="ORF">BHQ18_09340</name>
</gene>
<proteinExistence type="predicted"/>
<protein>
    <submittedName>
        <fullName evidence="2">Uncharacterized protein</fullName>
    </submittedName>
</protein>
<feature type="transmembrane region" description="Helical" evidence="1">
    <location>
        <begin position="20"/>
        <end position="42"/>
    </location>
</feature>
<evidence type="ECO:0000313" key="3">
    <source>
        <dbReference type="Proteomes" id="UP000094053"/>
    </source>
</evidence>
<keyword evidence="3" id="KW-1185">Reference proteome</keyword>